<protein>
    <submittedName>
        <fullName evidence="1">Uncharacterized protein</fullName>
    </submittedName>
</protein>
<name>A0A9W8E1W8_9FUNG</name>
<reference evidence="1" key="1">
    <citation type="submission" date="2022-07" db="EMBL/GenBank/DDBJ databases">
        <title>Phylogenomic reconstructions and comparative analyses of Kickxellomycotina fungi.</title>
        <authorList>
            <person name="Reynolds N.K."/>
            <person name="Stajich J.E."/>
            <person name="Barry K."/>
            <person name="Grigoriev I.V."/>
            <person name="Crous P."/>
            <person name="Smith M.E."/>
        </authorList>
    </citation>
    <scope>NUCLEOTIDE SEQUENCE</scope>
    <source>
        <strain evidence="1">RSA 861</strain>
    </source>
</reference>
<organism evidence="1 2">
    <name type="scientific">Tieghemiomyces parasiticus</name>
    <dbReference type="NCBI Taxonomy" id="78921"/>
    <lineage>
        <taxon>Eukaryota</taxon>
        <taxon>Fungi</taxon>
        <taxon>Fungi incertae sedis</taxon>
        <taxon>Zoopagomycota</taxon>
        <taxon>Kickxellomycotina</taxon>
        <taxon>Dimargaritomycetes</taxon>
        <taxon>Dimargaritales</taxon>
        <taxon>Dimargaritaceae</taxon>
        <taxon>Tieghemiomyces</taxon>
    </lineage>
</organism>
<sequence length="524" mass="61176">MSNILESQSIQFLEGIRGYLFSDPMTELGDTIPGASYGTVGKRPTVNSPGEPMATELNQSLDKLLDELKNHDEPWWRIYRNGDLAEEVHYVGRTIEEIEDGNSLSKFFHPLGYEAAPKEELAPLLMARYAHEEQIRLREAFLDEEVLDDDIVAINKFAAEFWPAVKRFVVAIIYCQILPTKLSEYFITPLGIQYTQRNKPSYQYYPVKPDNYQENIRALDIYTYPLDRNAPNLDRKEVYGIKLKPRNSHDQFSSTLRQALFNFRTELPLINRDAHLIKFDDLVRPDMVNNPTLRFPQALKVGNMALVNELRKTLLSELGEYSVARQLYRDRDIQKRHLQFIEMAVGRDVYARLIDFEYREPEYSDEEKLEWVQERLVGDYDYRVFMLTLKKYRAILAEAFDYSVVIALAALGHAVELKEYLEMHRLDENDSYYSIPYVALIVADRFSHEGVYQVIKDKYDQGIESWCTIKSVDNYLGWKPTTEWLTELTKGCPGEQKSSLFKNDYPVSIDNDNNLVFLTYEWQV</sequence>
<evidence type="ECO:0000313" key="2">
    <source>
        <dbReference type="Proteomes" id="UP001150569"/>
    </source>
</evidence>
<dbReference type="EMBL" id="JANBPT010000076">
    <property type="protein sequence ID" value="KAJ1928343.1"/>
    <property type="molecule type" value="Genomic_DNA"/>
</dbReference>
<dbReference type="AlphaFoldDB" id="A0A9W8E1W8"/>
<keyword evidence="2" id="KW-1185">Reference proteome</keyword>
<gene>
    <name evidence="1" type="ORF">IWQ60_002125</name>
</gene>
<proteinExistence type="predicted"/>
<dbReference type="Proteomes" id="UP001150569">
    <property type="component" value="Unassembled WGS sequence"/>
</dbReference>
<comment type="caution">
    <text evidence="1">The sequence shown here is derived from an EMBL/GenBank/DDBJ whole genome shotgun (WGS) entry which is preliminary data.</text>
</comment>
<evidence type="ECO:0000313" key="1">
    <source>
        <dbReference type="EMBL" id="KAJ1928343.1"/>
    </source>
</evidence>
<accession>A0A9W8E1W8</accession>